<evidence type="ECO:0000313" key="1">
    <source>
        <dbReference type="EMBL" id="AVY94875.1"/>
    </source>
</evidence>
<dbReference type="Proteomes" id="UP000244173">
    <property type="component" value="Chromosome"/>
</dbReference>
<reference evidence="1 2" key="1">
    <citation type="submission" date="2018-04" db="EMBL/GenBank/DDBJ databases">
        <title>Denitrifier Microvirgula.</title>
        <authorList>
            <person name="Anderson E."/>
            <person name="Jang J."/>
            <person name="Ishii S."/>
        </authorList>
    </citation>
    <scope>NUCLEOTIDE SEQUENCE [LARGE SCALE GENOMIC DNA]</scope>
    <source>
        <strain evidence="1 2">BE2.4</strain>
    </source>
</reference>
<evidence type="ECO:0000313" key="2">
    <source>
        <dbReference type="Proteomes" id="UP000244173"/>
    </source>
</evidence>
<evidence type="ECO:0008006" key="3">
    <source>
        <dbReference type="Google" id="ProtNLM"/>
    </source>
</evidence>
<keyword evidence="2" id="KW-1185">Reference proteome</keyword>
<protein>
    <recommendedName>
        <fullName evidence="3">4-deoxy-4-formamido-L-arabinose-phosphoundecaprenol deformylase</fullName>
    </recommendedName>
</protein>
<dbReference type="InterPro" id="IPR011330">
    <property type="entry name" value="Glyco_hydro/deAcase_b/a-brl"/>
</dbReference>
<dbReference type="OrthoDB" id="5589314at2"/>
<dbReference type="RefSeq" id="WP_036386208.1">
    <property type="nucleotide sequence ID" value="NZ_CP028519.1"/>
</dbReference>
<accession>A0A2S0PC05</accession>
<gene>
    <name evidence="1" type="ORF">DAI18_13125</name>
</gene>
<dbReference type="AlphaFoldDB" id="A0A2S0PC05"/>
<dbReference type="KEGG" id="maer:DAI18_13125"/>
<sequence length="299" mass="32648">MSVIALKVDIHTRVGLTDGAVALAGLFREQGAGATFYLSLGPDRAGKVPLAEWFAHGGVKPRAHLPFLTRQNGRLWPGPDMGRALRKCLHALQGDGFELGLKAWDQAAWRKESTEADAEWTRKALERAIAGFTRLTGAAPQTLAAPGWHGNWSAVRQSQGLGIHFASDARGREPFIPVQRAEIVAVPQLPTTLPTLDEVLAESHGDQTQAIERILNLTSTPRRHGHVFSLNAEADGRKLLQMVGLLLAGWKRQGWQCVSLGDLAATLDLSRLPHSELVWETWPGRRGKLARQGDNVFIA</sequence>
<proteinExistence type="predicted"/>
<dbReference type="EMBL" id="CP028519">
    <property type="protein sequence ID" value="AVY94875.1"/>
    <property type="molecule type" value="Genomic_DNA"/>
</dbReference>
<dbReference type="SUPFAM" id="SSF88713">
    <property type="entry name" value="Glycoside hydrolase/deacetylase"/>
    <property type="match status" value="1"/>
</dbReference>
<dbReference type="STRING" id="1122240.GCA_000620105_02603"/>
<name>A0A2S0PC05_9NEIS</name>
<dbReference type="Gene3D" id="3.20.20.370">
    <property type="entry name" value="Glycoside hydrolase/deacetylase"/>
    <property type="match status" value="1"/>
</dbReference>
<dbReference type="GO" id="GO:0005975">
    <property type="term" value="P:carbohydrate metabolic process"/>
    <property type="evidence" value="ECO:0007669"/>
    <property type="project" value="InterPro"/>
</dbReference>
<organism evidence="1 2">
    <name type="scientific">Microvirgula aerodenitrificans</name>
    <dbReference type="NCBI Taxonomy" id="57480"/>
    <lineage>
        <taxon>Bacteria</taxon>
        <taxon>Pseudomonadati</taxon>
        <taxon>Pseudomonadota</taxon>
        <taxon>Betaproteobacteria</taxon>
        <taxon>Neisseriales</taxon>
        <taxon>Aquaspirillaceae</taxon>
        <taxon>Microvirgula</taxon>
    </lineage>
</organism>